<name>A0A369J9A0_HYPMA</name>
<reference evidence="1" key="1">
    <citation type="submission" date="2018-04" db="EMBL/GenBank/DDBJ databases">
        <title>Whole genome sequencing of Hypsizygus marmoreus.</title>
        <authorList>
            <person name="Choi I.-G."/>
            <person name="Min B."/>
            <person name="Kim J.-G."/>
            <person name="Kim S."/>
            <person name="Oh Y.-L."/>
            <person name="Kong W.-S."/>
            <person name="Park H."/>
            <person name="Jeong J."/>
            <person name="Song E.-S."/>
        </authorList>
    </citation>
    <scope>NUCLEOTIDE SEQUENCE [LARGE SCALE GENOMIC DNA]</scope>
    <source>
        <strain evidence="1">51987-8</strain>
    </source>
</reference>
<dbReference type="InParanoid" id="A0A369J9A0"/>
<sequence length="264" mass="29945">MNDRHLGYDATMDIWVLRAGPREREEQDSSAMSDPGILPLEMDRILVSTSSEFQIITPLDHLLVTSPTSRHRHSDHGPTMRTSLIFGYFPSIERFSRVAAHSQPLTVRAVVLARPVSWDIYSWMTQIHRTPSPRHLSWLRLHKCPSPNRFLSVSPTRAQCMVLFMDVVWACWVGRNQGSGSDLVVACPWGDDKMEGFWRRQDEDKDTTTIACTSLSSSFITSLVVARKMSPKGERSSNEVDSQYTCCHIDTSFPRNSNLLGCNM</sequence>
<dbReference type="EMBL" id="LUEZ02000158">
    <property type="protein sequence ID" value="RDB15436.1"/>
    <property type="molecule type" value="Genomic_DNA"/>
</dbReference>
<comment type="caution">
    <text evidence="1">The sequence shown here is derived from an EMBL/GenBank/DDBJ whole genome shotgun (WGS) entry which is preliminary data.</text>
</comment>
<evidence type="ECO:0000313" key="2">
    <source>
        <dbReference type="Proteomes" id="UP000076154"/>
    </source>
</evidence>
<organism evidence="1 2">
    <name type="scientific">Hypsizygus marmoreus</name>
    <name type="common">White beech mushroom</name>
    <name type="synonym">Agaricus marmoreus</name>
    <dbReference type="NCBI Taxonomy" id="39966"/>
    <lineage>
        <taxon>Eukaryota</taxon>
        <taxon>Fungi</taxon>
        <taxon>Dikarya</taxon>
        <taxon>Basidiomycota</taxon>
        <taxon>Agaricomycotina</taxon>
        <taxon>Agaricomycetes</taxon>
        <taxon>Agaricomycetidae</taxon>
        <taxon>Agaricales</taxon>
        <taxon>Tricholomatineae</taxon>
        <taxon>Lyophyllaceae</taxon>
        <taxon>Hypsizygus</taxon>
    </lineage>
</organism>
<dbReference type="AlphaFoldDB" id="A0A369J9A0"/>
<protein>
    <submittedName>
        <fullName evidence="1">Uncharacterized protein</fullName>
    </submittedName>
</protein>
<proteinExistence type="predicted"/>
<keyword evidence="2" id="KW-1185">Reference proteome</keyword>
<evidence type="ECO:0000313" key="1">
    <source>
        <dbReference type="EMBL" id="RDB15436.1"/>
    </source>
</evidence>
<dbReference type="Proteomes" id="UP000076154">
    <property type="component" value="Unassembled WGS sequence"/>
</dbReference>
<accession>A0A369J9A0</accession>
<gene>
    <name evidence="1" type="ORF">Hypma_004238</name>
</gene>